<evidence type="ECO:0000313" key="3">
    <source>
        <dbReference type="Proteomes" id="UP001550628"/>
    </source>
</evidence>
<organism evidence="2 3">
    <name type="scientific">Nocardia rhamnosiphila</name>
    <dbReference type="NCBI Taxonomy" id="426716"/>
    <lineage>
        <taxon>Bacteria</taxon>
        <taxon>Bacillati</taxon>
        <taxon>Actinomycetota</taxon>
        <taxon>Actinomycetes</taxon>
        <taxon>Mycobacteriales</taxon>
        <taxon>Nocardiaceae</taxon>
        <taxon>Nocardia</taxon>
    </lineage>
</organism>
<dbReference type="PROSITE" id="PS50943">
    <property type="entry name" value="HTH_CROC1"/>
    <property type="match status" value="1"/>
</dbReference>
<dbReference type="RefSeq" id="WP_356959117.1">
    <property type="nucleotide sequence ID" value="NZ_JBEYBD010000023.1"/>
</dbReference>
<dbReference type="Proteomes" id="UP001550628">
    <property type="component" value="Unassembled WGS sequence"/>
</dbReference>
<dbReference type="SUPFAM" id="SSF47413">
    <property type="entry name" value="lambda repressor-like DNA-binding domains"/>
    <property type="match status" value="1"/>
</dbReference>
<gene>
    <name evidence="2" type="ORF">ABZ510_19265</name>
</gene>
<dbReference type="CDD" id="cd00093">
    <property type="entry name" value="HTH_XRE"/>
    <property type="match status" value="1"/>
</dbReference>
<evidence type="ECO:0000313" key="2">
    <source>
        <dbReference type="EMBL" id="MEU1953992.1"/>
    </source>
</evidence>
<reference evidence="2 3" key="1">
    <citation type="submission" date="2024-06" db="EMBL/GenBank/DDBJ databases">
        <title>The Natural Products Discovery Center: Release of the First 8490 Sequenced Strains for Exploring Actinobacteria Biosynthetic Diversity.</title>
        <authorList>
            <person name="Kalkreuter E."/>
            <person name="Kautsar S.A."/>
            <person name="Yang D."/>
            <person name="Bader C.D."/>
            <person name="Teijaro C.N."/>
            <person name="Fluegel L."/>
            <person name="Davis C.M."/>
            <person name="Simpson J.R."/>
            <person name="Lauterbach L."/>
            <person name="Steele A.D."/>
            <person name="Gui C."/>
            <person name="Meng S."/>
            <person name="Li G."/>
            <person name="Viehrig K."/>
            <person name="Ye F."/>
            <person name="Su P."/>
            <person name="Kiefer A.F."/>
            <person name="Nichols A."/>
            <person name="Cepeda A.J."/>
            <person name="Yan W."/>
            <person name="Fan B."/>
            <person name="Jiang Y."/>
            <person name="Adhikari A."/>
            <person name="Zheng C.-J."/>
            <person name="Schuster L."/>
            <person name="Cowan T.M."/>
            <person name="Smanski M.J."/>
            <person name="Chevrette M.G."/>
            <person name="De Carvalho L.P.S."/>
            <person name="Shen B."/>
        </authorList>
    </citation>
    <scope>NUCLEOTIDE SEQUENCE [LARGE SCALE GENOMIC DNA]</scope>
    <source>
        <strain evidence="2 3">NPDC019708</strain>
    </source>
</reference>
<dbReference type="Gene3D" id="1.10.260.40">
    <property type="entry name" value="lambda repressor-like DNA-binding domains"/>
    <property type="match status" value="1"/>
</dbReference>
<protein>
    <submittedName>
        <fullName evidence="2">Helix-turn-helix domain-containing protein</fullName>
    </submittedName>
</protein>
<dbReference type="InterPro" id="IPR010982">
    <property type="entry name" value="Lambda_DNA-bd_dom_sf"/>
</dbReference>
<dbReference type="InterPro" id="IPR001387">
    <property type="entry name" value="Cro/C1-type_HTH"/>
</dbReference>
<dbReference type="EMBL" id="JBEYBF010000012">
    <property type="protein sequence ID" value="MEU1953992.1"/>
    <property type="molecule type" value="Genomic_DNA"/>
</dbReference>
<dbReference type="Pfam" id="PF01381">
    <property type="entry name" value="HTH_3"/>
    <property type="match status" value="1"/>
</dbReference>
<keyword evidence="3" id="KW-1185">Reference proteome</keyword>
<sequence length="438" mass="47584">MHEQGVLMIVEVWTRVEVRALRDAALRMTQEQFAEQIGWSVATVRKWERATESRPVRGQRAADLDSWLAKLSPEQMRRFALAVSAPRGAAQRHSPSGGVEDEADLNRREFGKAAALTVATLPQRNPSRIGMADVDRLNAFTAELEAAQQSVGGAGLLPTAVNALECSQGLVHNCVFDDATGRAWMSAVGELAVQTGWLAYDAERTELAWRCYSDALSLAFTAEDDDLTVHACLNAALQTTTLARVGRASPSYALALTRRAGSLVRRRPAGRIHALIAAREAAAHGTAGDWKSVQRSMSGAWREMDNAISHEPDDQCAPWLRFVSHSEIRFHEARACTDSGRHERALGLFEVIAGEPASAGNAVHRAAWKAAALARTGDRRAAIEAGAPVLGTLEEWLASPRAFKVLEPVRQAADTVSEGEEFLLRFDALKATKGHSVE</sequence>
<accession>A0ABV2WSW5</accession>
<name>A0ABV2WSW5_9NOCA</name>
<comment type="caution">
    <text evidence="2">The sequence shown here is derived from an EMBL/GenBank/DDBJ whole genome shotgun (WGS) entry which is preliminary data.</text>
</comment>
<feature type="domain" description="HTH cro/C1-type" evidence="1">
    <location>
        <begin position="18"/>
        <end position="49"/>
    </location>
</feature>
<evidence type="ECO:0000259" key="1">
    <source>
        <dbReference type="PROSITE" id="PS50943"/>
    </source>
</evidence>
<proteinExistence type="predicted"/>